<evidence type="ECO:0000313" key="4">
    <source>
        <dbReference type="Proteomes" id="UP000509667"/>
    </source>
</evidence>
<evidence type="ECO:0000256" key="1">
    <source>
        <dbReference type="SAM" id="Coils"/>
    </source>
</evidence>
<feature type="coiled-coil region" evidence="1">
    <location>
        <begin position="16"/>
        <end position="50"/>
    </location>
</feature>
<gene>
    <name evidence="3" type="ORF">HZS55_15980</name>
</gene>
<feature type="compositionally biased region" description="Acidic residues" evidence="2">
    <location>
        <begin position="119"/>
        <end position="128"/>
    </location>
</feature>
<keyword evidence="1" id="KW-0175">Coiled coil</keyword>
<sequence>MSDGVDVTAEDAIQVAQRALAKVGEQETRIDELEADLDDAVEDLTALKLRVSEEDADREYDSLTLDEKIGRVREHGFERASDGHGRTRLTYDDIMWEVFDGEPGANHCYKLMRRAAGETEAEQEDMEDGTPGFAVRDPDGSTRHLAVNADRAKRGAAFFPRNKTTSGEGRSG</sequence>
<reference evidence="3 4" key="1">
    <citation type="submission" date="2020-07" db="EMBL/GenBank/DDBJ databases">
        <title>Halosimplex pelagicum sp. nov. and Halosimplex rubrum sp. nov., isolated from salted brown alga Laminaria, and emended description of the genus Halosimplex.</title>
        <authorList>
            <person name="Cui H."/>
        </authorList>
    </citation>
    <scope>NUCLEOTIDE SEQUENCE [LARGE SCALE GENOMIC DNA]</scope>
    <source>
        <strain evidence="3 4">R27</strain>
    </source>
</reference>
<dbReference type="EMBL" id="CP058910">
    <property type="protein sequence ID" value="QLH78696.1"/>
    <property type="molecule type" value="Genomic_DNA"/>
</dbReference>
<dbReference type="OrthoDB" id="320638at2157"/>
<dbReference type="GeneID" id="56079393"/>
<accession>A0A7D5TDZ9</accession>
<dbReference type="RefSeq" id="WP_179908575.1">
    <property type="nucleotide sequence ID" value="NZ_CP058910.1"/>
</dbReference>
<keyword evidence="4" id="KW-1185">Reference proteome</keyword>
<feature type="region of interest" description="Disordered" evidence="2">
    <location>
        <begin position="119"/>
        <end position="141"/>
    </location>
</feature>
<protein>
    <submittedName>
        <fullName evidence="3">Uncharacterized protein</fullName>
    </submittedName>
</protein>
<dbReference type="KEGG" id="hrr:HZS55_15980"/>
<organism evidence="3 4">
    <name type="scientific">Halosimplex rubrum</name>
    <dbReference type="NCBI Taxonomy" id="869889"/>
    <lineage>
        <taxon>Archaea</taxon>
        <taxon>Methanobacteriati</taxon>
        <taxon>Methanobacteriota</taxon>
        <taxon>Stenosarchaea group</taxon>
        <taxon>Halobacteria</taxon>
        <taxon>Halobacteriales</taxon>
        <taxon>Haloarculaceae</taxon>
        <taxon>Halosimplex</taxon>
    </lineage>
</organism>
<proteinExistence type="predicted"/>
<evidence type="ECO:0000256" key="2">
    <source>
        <dbReference type="SAM" id="MobiDB-lite"/>
    </source>
</evidence>
<name>A0A7D5TDZ9_9EURY</name>
<dbReference type="AlphaFoldDB" id="A0A7D5TDZ9"/>
<evidence type="ECO:0000313" key="3">
    <source>
        <dbReference type="EMBL" id="QLH78696.1"/>
    </source>
</evidence>
<dbReference type="Proteomes" id="UP000509667">
    <property type="component" value="Chromosome"/>
</dbReference>